<reference evidence="1 2" key="1">
    <citation type="journal article" date="2016" name="Nat. Commun.">
        <title>Thousands of microbial genomes shed light on interconnected biogeochemical processes in an aquifer system.</title>
        <authorList>
            <person name="Anantharaman K."/>
            <person name="Brown C.T."/>
            <person name="Hug L.A."/>
            <person name="Sharon I."/>
            <person name="Castelle C.J."/>
            <person name="Probst A.J."/>
            <person name="Thomas B.C."/>
            <person name="Singh A."/>
            <person name="Wilkins M.J."/>
            <person name="Karaoz U."/>
            <person name="Brodie E.L."/>
            <person name="Williams K.H."/>
            <person name="Hubbard S.S."/>
            <person name="Banfield J.F."/>
        </authorList>
    </citation>
    <scope>NUCLEOTIDE SEQUENCE [LARGE SCALE GENOMIC DNA]</scope>
</reference>
<dbReference type="AlphaFoldDB" id="A0A1F7WU71"/>
<dbReference type="EMBL" id="MGFM01000009">
    <property type="protein sequence ID" value="OGM05989.1"/>
    <property type="molecule type" value="Genomic_DNA"/>
</dbReference>
<name>A0A1F7WU71_9BACT</name>
<dbReference type="Proteomes" id="UP000178812">
    <property type="component" value="Unassembled WGS sequence"/>
</dbReference>
<evidence type="ECO:0000313" key="2">
    <source>
        <dbReference type="Proteomes" id="UP000178812"/>
    </source>
</evidence>
<gene>
    <name evidence="1" type="ORF">A2125_02515</name>
</gene>
<evidence type="ECO:0000313" key="1">
    <source>
        <dbReference type="EMBL" id="OGM05989.1"/>
    </source>
</evidence>
<protein>
    <submittedName>
        <fullName evidence="1">Uncharacterized protein</fullName>
    </submittedName>
</protein>
<organism evidence="1 2">
    <name type="scientific">Candidatus Woesebacteria bacterium GWB1_43_5</name>
    <dbReference type="NCBI Taxonomy" id="1802474"/>
    <lineage>
        <taxon>Bacteria</taxon>
        <taxon>Candidatus Woeseibacteriota</taxon>
    </lineage>
</organism>
<proteinExistence type="predicted"/>
<sequence length="112" mass="12352">MVAIAEQEKFPSKGLGVEQIPDSPVVPQHLEKGGVSPRLTTFIAQVNDKSGKPLIQTPQSPVVVTLPTDEEKLTSLSKGSIAEAITWLARFWLRMIKKAAYFGWRVVVKPKN</sequence>
<accession>A0A1F7WU71</accession>
<comment type="caution">
    <text evidence="1">The sequence shown here is derived from an EMBL/GenBank/DDBJ whole genome shotgun (WGS) entry which is preliminary data.</text>
</comment>